<dbReference type="EMBL" id="CP067089">
    <property type="protein sequence ID" value="QQO10444.1"/>
    <property type="molecule type" value="Genomic_DNA"/>
</dbReference>
<gene>
    <name evidence="6" type="primary">rmuC</name>
    <name evidence="6" type="ORF">JFL75_05880</name>
</gene>
<protein>
    <submittedName>
        <fullName evidence="6">DNA recombination protein RmuC</fullName>
    </submittedName>
</protein>
<dbReference type="RefSeq" id="WP_215627748.1">
    <property type="nucleotide sequence ID" value="NZ_CP067089.2"/>
</dbReference>
<keyword evidence="4" id="KW-0233">DNA recombination</keyword>
<proteinExistence type="inferred from homology"/>
<reference evidence="6" key="1">
    <citation type="submission" date="2021-01" db="EMBL/GenBank/DDBJ databases">
        <title>Description of Breznakiella homolactica.</title>
        <authorList>
            <person name="Song Y."/>
            <person name="Brune A."/>
        </authorList>
    </citation>
    <scope>NUCLEOTIDE SEQUENCE</scope>
    <source>
        <strain evidence="6">RmG30</strain>
    </source>
</reference>
<keyword evidence="3" id="KW-0175">Coiled coil</keyword>
<evidence type="ECO:0000256" key="4">
    <source>
        <dbReference type="ARBA" id="ARBA00023172"/>
    </source>
</evidence>
<dbReference type="PANTHER" id="PTHR30563:SF0">
    <property type="entry name" value="DNA RECOMBINATION PROTEIN RMUC"/>
    <property type="match status" value="1"/>
</dbReference>
<keyword evidence="5" id="KW-1133">Transmembrane helix</keyword>
<accession>A0A7T8BA99</accession>
<dbReference type="PANTHER" id="PTHR30563">
    <property type="entry name" value="DNA RECOMBINATION PROTEIN RMUC"/>
    <property type="match status" value="1"/>
</dbReference>
<dbReference type="InterPro" id="IPR003798">
    <property type="entry name" value="DNA_recombination_RmuC"/>
</dbReference>
<name>A0A7T8BA99_9SPIR</name>
<evidence type="ECO:0000313" key="7">
    <source>
        <dbReference type="Proteomes" id="UP000595917"/>
    </source>
</evidence>
<dbReference type="Proteomes" id="UP000595917">
    <property type="component" value="Chromosome"/>
</dbReference>
<evidence type="ECO:0000256" key="3">
    <source>
        <dbReference type="ARBA" id="ARBA00023054"/>
    </source>
</evidence>
<feature type="transmembrane region" description="Helical" evidence="5">
    <location>
        <begin position="6"/>
        <end position="24"/>
    </location>
</feature>
<comment type="similarity">
    <text evidence="2">Belongs to the RmuC family.</text>
</comment>
<sequence length="411" mass="46044">MDLLFIAIVAFAFVLLVVFLVLLFRPRRGSPERLLAIAEGQERIERTLREELARNREETALSVRRAAEAQASQLASIRAELARFGQGNDRRIDALRETVDRKLKEIQSDNALKLEAIRRTVDEKLHETLERRLGESFKLVGERLELVQTGLGEMRSLAAGVGDLKRVLGNVKNRGTWGEVQLISIVQDVLSPDQFALNVPVKPGSQERVELAIRLPGKNSSDEPVWLPVDAKFPKEDYERLMDAREAGDKAASEEAAKMLERRIKLSAREIRDKYIAPPSTTDFGIMFLASEGLYAECIGRPGLTDILQRDYRIITAGPTTFAALLNSLQMGFRTLAVEQRSGEVWRTLGMVKTEFAKFGDLLDKTRKKLQEAADTVDLADRKSRTIRGKLSSVETFQGQAVPLSDDPETD</sequence>
<comment type="function">
    <text evidence="1">Involved in DNA recombination.</text>
</comment>
<keyword evidence="7" id="KW-1185">Reference proteome</keyword>
<keyword evidence="5" id="KW-0812">Transmembrane</keyword>
<evidence type="ECO:0000256" key="5">
    <source>
        <dbReference type="SAM" id="Phobius"/>
    </source>
</evidence>
<dbReference type="Pfam" id="PF02646">
    <property type="entry name" value="RmuC"/>
    <property type="match status" value="1"/>
</dbReference>
<organism evidence="6 7">
    <name type="scientific">Breznakiella homolactica</name>
    <dbReference type="NCBI Taxonomy" id="2798577"/>
    <lineage>
        <taxon>Bacteria</taxon>
        <taxon>Pseudomonadati</taxon>
        <taxon>Spirochaetota</taxon>
        <taxon>Spirochaetia</taxon>
        <taxon>Spirochaetales</taxon>
        <taxon>Breznakiellaceae</taxon>
        <taxon>Breznakiella</taxon>
    </lineage>
</organism>
<dbReference type="GO" id="GO:0006310">
    <property type="term" value="P:DNA recombination"/>
    <property type="evidence" value="ECO:0007669"/>
    <property type="project" value="UniProtKB-KW"/>
</dbReference>
<keyword evidence="5" id="KW-0472">Membrane</keyword>
<dbReference type="AlphaFoldDB" id="A0A7T8BA99"/>
<evidence type="ECO:0000256" key="1">
    <source>
        <dbReference type="ARBA" id="ARBA00003416"/>
    </source>
</evidence>
<evidence type="ECO:0000313" key="6">
    <source>
        <dbReference type="EMBL" id="QQO10444.1"/>
    </source>
</evidence>
<evidence type="ECO:0000256" key="2">
    <source>
        <dbReference type="ARBA" id="ARBA00009840"/>
    </source>
</evidence>
<dbReference type="KEGG" id="bhc:JFL75_05880"/>